<evidence type="ECO:0000313" key="3">
    <source>
        <dbReference type="Proteomes" id="UP000186601"/>
    </source>
</evidence>
<gene>
    <name evidence="2" type="ORF">PHLCEN_2v3703</name>
</gene>
<evidence type="ECO:0000256" key="1">
    <source>
        <dbReference type="ARBA" id="ARBA00020998"/>
    </source>
</evidence>
<protein>
    <recommendedName>
        <fullName evidence="1">ATP phosphoribosyltransferase</fullName>
    </recommendedName>
</protein>
<organism evidence="2 3">
    <name type="scientific">Hermanssonia centrifuga</name>
    <dbReference type="NCBI Taxonomy" id="98765"/>
    <lineage>
        <taxon>Eukaryota</taxon>
        <taxon>Fungi</taxon>
        <taxon>Dikarya</taxon>
        <taxon>Basidiomycota</taxon>
        <taxon>Agaricomycotina</taxon>
        <taxon>Agaricomycetes</taxon>
        <taxon>Polyporales</taxon>
        <taxon>Meruliaceae</taxon>
        <taxon>Hermanssonia</taxon>
    </lineage>
</organism>
<accession>A0A2R6QEG2</accession>
<dbReference type="STRING" id="98765.A0A2R6QEG2"/>
<dbReference type="OrthoDB" id="15981at2759"/>
<name>A0A2R6QEG2_9APHY</name>
<comment type="caution">
    <text evidence="2">The sequence shown here is derived from an EMBL/GenBank/DDBJ whole genome shotgun (WGS) entry which is preliminary data.</text>
</comment>
<evidence type="ECO:0000313" key="2">
    <source>
        <dbReference type="EMBL" id="PSS06501.1"/>
    </source>
</evidence>
<dbReference type="PANTHER" id="PTHR41774:SF1">
    <property type="entry name" value="NGG1P INTERACTING FACTOR NIF3"/>
    <property type="match status" value="1"/>
</dbReference>
<dbReference type="AlphaFoldDB" id="A0A2R6QEG2"/>
<dbReference type="InterPro" id="IPR036069">
    <property type="entry name" value="DUF34/NIF3_sf"/>
</dbReference>
<dbReference type="EMBL" id="MLYV02000364">
    <property type="protein sequence ID" value="PSS06501.1"/>
    <property type="molecule type" value="Genomic_DNA"/>
</dbReference>
<dbReference type="SUPFAM" id="SSF102705">
    <property type="entry name" value="NIF3 (NGG1p interacting factor 3)-like"/>
    <property type="match status" value="1"/>
</dbReference>
<reference evidence="2 3" key="1">
    <citation type="submission" date="2018-02" db="EMBL/GenBank/DDBJ databases">
        <title>Genome sequence of the basidiomycete white-rot fungus Phlebia centrifuga.</title>
        <authorList>
            <person name="Granchi Z."/>
            <person name="Peng M."/>
            <person name="de Vries R.P."/>
            <person name="Hilden K."/>
            <person name="Makela M.R."/>
            <person name="Grigoriev I."/>
            <person name="Riley R."/>
        </authorList>
    </citation>
    <scope>NUCLEOTIDE SEQUENCE [LARGE SCALE GENOMIC DNA]</scope>
    <source>
        <strain evidence="2 3">FBCC195</strain>
    </source>
</reference>
<dbReference type="InterPro" id="IPR015867">
    <property type="entry name" value="N-reg_PII/ATP_PRibTrfase_C"/>
</dbReference>
<dbReference type="PANTHER" id="PTHR41774">
    <property type="match status" value="1"/>
</dbReference>
<dbReference type="Gene3D" id="3.30.70.120">
    <property type="match status" value="1"/>
</dbReference>
<sequence>MPRFKLVFFSPVKDTPRILNHLFSKYPQEVGKIGQYENCAFVSPGTGQFKPRPGASPAIGTPGLLEFVEENRVEVVVNDRGGNEEVRNAIKELKNAHPYEEVAYEVYRLEDF</sequence>
<dbReference type="Proteomes" id="UP000186601">
    <property type="component" value="Unassembled WGS sequence"/>
</dbReference>
<proteinExistence type="predicted"/>
<keyword evidence="3" id="KW-1185">Reference proteome</keyword>